<reference evidence="11 12" key="1">
    <citation type="submission" date="2016-10" db="EMBL/GenBank/DDBJ databases">
        <authorList>
            <person name="de Groot N.N."/>
        </authorList>
    </citation>
    <scope>NUCLEOTIDE SEQUENCE [LARGE SCALE GENOMIC DNA]</scope>
    <source>
        <strain evidence="11 12">SLAS-1</strain>
    </source>
</reference>
<feature type="binding site" evidence="6">
    <location>
        <position position="54"/>
    </location>
    <ligand>
        <name>substrate</name>
    </ligand>
</feature>
<dbReference type="Pfam" id="PF00710">
    <property type="entry name" value="Asparaginase"/>
    <property type="match status" value="1"/>
</dbReference>
<dbReference type="InterPro" id="IPR006034">
    <property type="entry name" value="Asparaginase/glutaminase-like"/>
</dbReference>
<dbReference type="PRINTS" id="PR00139">
    <property type="entry name" value="ASNGLNASE"/>
</dbReference>
<feature type="domain" description="Asparaginase/glutaminase C-terminal" evidence="10">
    <location>
        <begin position="222"/>
        <end position="335"/>
    </location>
</feature>
<dbReference type="PANTHER" id="PTHR11707:SF28">
    <property type="entry name" value="60 KDA LYSOPHOSPHOLIPASE"/>
    <property type="match status" value="1"/>
</dbReference>
<dbReference type="InterPro" id="IPR041725">
    <property type="entry name" value="L-asparaginase_I"/>
</dbReference>
<protein>
    <recommendedName>
        <fullName evidence="2">asparaginase</fullName>
        <ecNumber evidence="2">3.5.1.1</ecNumber>
    </recommendedName>
</protein>
<keyword evidence="12" id="KW-1185">Reference proteome</keyword>
<dbReference type="EMBL" id="FNGO01000022">
    <property type="protein sequence ID" value="SDM22912.1"/>
    <property type="molecule type" value="Genomic_DNA"/>
</dbReference>
<evidence type="ECO:0000256" key="6">
    <source>
        <dbReference type="PIRSR" id="PIRSR001220-2"/>
    </source>
</evidence>
<evidence type="ECO:0000259" key="9">
    <source>
        <dbReference type="Pfam" id="PF00710"/>
    </source>
</evidence>
<dbReference type="STRING" id="321763.SAMN04488692_12216"/>
<dbReference type="Proteomes" id="UP000199476">
    <property type="component" value="Unassembled WGS sequence"/>
</dbReference>
<feature type="active site" evidence="7">
    <location>
        <position position="12"/>
    </location>
</feature>
<feature type="active site" evidence="8">
    <location>
        <position position="85"/>
    </location>
</feature>
<dbReference type="SMART" id="SM00870">
    <property type="entry name" value="Asparaginase"/>
    <property type="match status" value="1"/>
</dbReference>
<dbReference type="InterPro" id="IPR006033">
    <property type="entry name" value="AsnA_fam"/>
</dbReference>
<evidence type="ECO:0000256" key="7">
    <source>
        <dbReference type="PROSITE-ProRule" id="PRU10099"/>
    </source>
</evidence>
<keyword evidence="3" id="KW-0378">Hydrolase</keyword>
<dbReference type="InterPro" id="IPR027473">
    <property type="entry name" value="L-asparaginase_C"/>
</dbReference>
<dbReference type="RefSeq" id="WP_089761441.1">
    <property type="nucleotide sequence ID" value="NZ_FNGO01000022.1"/>
</dbReference>
<proteinExistence type="inferred from homology"/>
<sequence length="351" mass="38083">MQDILIVSTGGTIASVESVNGKTPGLRAKELIEYLPGLKSAGSLETIDVFEIDSTNMQPEDWLTIAEVIREQSQDYEGVVVTHGTDTMAYTAGALTYLLQDLELPVVLTGSMRPIGRPMSDARGNLVDAIRCACRDIEGVFVVFDGKVLNGPRAVKVHTRKFAAFESINYPPVGEVCGNRIRFNSEIFKDFDGAGEETAAGKSPAELRPGSVPAEKPALNPNVALVKLFPGLEPDLITRLADERDGLVLEAFGLGNVPFRERDLSRRIDEALSRVPIAVTSEVQAGSTDLSTYEAGKRIKDAGVISSKDMTTPALMTKFMWALSRAENRDEIEKLLHQPVQADIIPAPSRS</sequence>
<dbReference type="Pfam" id="PF17763">
    <property type="entry name" value="Asparaginase_C"/>
    <property type="match status" value="1"/>
</dbReference>
<feature type="active site" description="O-isoaspartyl threonine intermediate" evidence="5">
    <location>
        <position position="12"/>
    </location>
</feature>
<dbReference type="SFLD" id="SFLDS00057">
    <property type="entry name" value="Glutaminase/Asparaginase"/>
    <property type="match status" value="1"/>
</dbReference>
<accession>A0A1G9RHW1</accession>
<dbReference type="GO" id="GO:0004067">
    <property type="term" value="F:asparaginase activity"/>
    <property type="evidence" value="ECO:0007669"/>
    <property type="project" value="UniProtKB-UniRule"/>
</dbReference>
<dbReference type="PIRSF" id="PIRSF001220">
    <property type="entry name" value="L-ASNase_gatD"/>
    <property type="match status" value="1"/>
</dbReference>
<gene>
    <name evidence="11" type="ORF">SAMN04488692_12216</name>
</gene>
<dbReference type="NCBIfam" id="TIGR00519">
    <property type="entry name" value="asnASE_I"/>
    <property type="match status" value="1"/>
</dbReference>
<evidence type="ECO:0000256" key="2">
    <source>
        <dbReference type="ARBA" id="ARBA00012920"/>
    </source>
</evidence>
<dbReference type="GO" id="GO:0006520">
    <property type="term" value="P:amino acid metabolic process"/>
    <property type="evidence" value="ECO:0007669"/>
    <property type="project" value="InterPro"/>
</dbReference>
<dbReference type="PANTHER" id="PTHR11707">
    <property type="entry name" value="L-ASPARAGINASE"/>
    <property type="match status" value="1"/>
</dbReference>
<dbReference type="SUPFAM" id="SSF53774">
    <property type="entry name" value="Glutaminase/Asparaginase"/>
    <property type="match status" value="1"/>
</dbReference>
<dbReference type="InterPro" id="IPR037152">
    <property type="entry name" value="L-asparaginase_N_sf"/>
</dbReference>
<feature type="binding site" evidence="6">
    <location>
        <begin position="85"/>
        <end position="86"/>
    </location>
    <ligand>
        <name>substrate</name>
    </ligand>
</feature>
<evidence type="ECO:0000313" key="11">
    <source>
        <dbReference type="EMBL" id="SDM22912.1"/>
    </source>
</evidence>
<dbReference type="AlphaFoldDB" id="A0A1G9RHW1"/>
<dbReference type="CDD" id="cd08963">
    <property type="entry name" value="L-asparaginase_I"/>
    <property type="match status" value="1"/>
</dbReference>
<dbReference type="PROSITE" id="PS00144">
    <property type="entry name" value="ASN_GLN_ASE_1"/>
    <property type="match status" value="1"/>
</dbReference>
<comment type="catalytic activity">
    <reaction evidence="4">
        <text>L-asparagine + H2O = L-aspartate + NH4(+)</text>
        <dbReference type="Rhea" id="RHEA:21016"/>
        <dbReference type="ChEBI" id="CHEBI:15377"/>
        <dbReference type="ChEBI" id="CHEBI:28938"/>
        <dbReference type="ChEBI" id="CHEBI:29991"/>
        <dbReference type="ChEBI" id="CHEBI:58048"/>
        <dbReference type="EC" id="3.5.1.1"/>
    </reaction>
</comment>
<organism evidence="11 12">
    <name type="scientific">Halarsenatibacter silvermanii</name>
    <dbReference type="NCBI Taxonomy" id="321763"/>
    <lineage>
        <taxon>Bacteria</taxon>
        <taxon>Bacillati</taxon>
        <taxon>Bacillota</taxon>
        <taxon>Clostridia</taxon>
        <taxon>Halanaerobiales</taxon>
        <taxon>Halarsenatibacteraceae</taxon>
        <taxon>Halarsenatibacter</taxon>
    </lineage>
</organism>
<dbReference type="FunFam" id="3.40.50.1170:FF:000001">
    <property type="entry name" value="L-asparaginase 2"/>
    <property type="match status" value="1"/>
</dbReference>
<dbReference type="InterPro" id="IPR040919">
    <property type="entry name" value="Asparaginase_C"/>
</dbReference>
<dbReference type="PROSITE" id="PS51732">
    <property type="entry name" value="ASN_GLN_ASE_3"/>
    <property type="match status" value="1"/>
</dbReference>
<evidence type="ECO:0000256" key="5">
    <source>
        <dbReference type="PIRSR" id="PIRSR001220-1"/>
    </source>
</evidence>
<dbReference type="Gene3D" id="3.40.50.40">
    <property type="match status" value="1"/>
</dbReference>
<evidence type="ECO:0000256" key="1">
    <source>
        <dbReference type="ARBA" id="ARBA00010518"/>
    </source>
</evidence>
<dbReference type="Gene3D" id="3.40.50.1170">
    <property type="entry name" value="L-asparaginase, N-terminal domain"/>
    <property type="match status" value="1"/>
</dbReference>
<dbReference type="InterPro" id="IPR027474">
    <property type="entry name" value="L-asparaginase_N"/>
</dbReference>
<comment type="similarity">
    <text evidence="1">Belongs to the asparaginase 1 family.</text>
</comment>
<dbReference type="PROSITE" id="PS00917">
    <property type="entry name" value="ASN_GLN_ASE_2"/>
    <property type="match status" value="1"/>
</dbReference>
<evidence type="ECO:0000256" key="8">
    <source>
        <dbReference type="PROSITE-ProRule" id="PRU10100"/>
    </source>
</evidence>
<feature type="domain" description="L-asparaginase N-terminal" evidence="9">
    <location>
        <begin position="4"/>
        <end position="186"/>
    </location>
</feature>
<dbReference type="InterPro" id="IPR020827">
    <property type="entry name" value="Asparaginase/glutaminase_AS1"/>
</dbReference>
<evidence type="ECO:0000313" key="12">
    <source>
        <dbReference type="Proteomes" id="UP000199476"/>
    </source>
</evidence>
<name>A0A1G9RHW1_9FIRM</name>
<dbReference type="InterPro" id="IPR027475">
    <property type="entry name" value="Asparaginase/glutaminase_AS2"/>
</dbReference>
<evidence type="ECO:0000259" key="10">
    <source>
        <dbReference type="Pfam" id="PF17763"/>
    </source>
</evidence>
<evidence type="ECO:0000256" key="4">
    <source>
        <dbReference type="ARBA" id="ARBA00049366"/>
    </source>
</evidence>
<dbReference type="OrthoDB" id="9788068at2"/>
<dbReference type="PIRSF" id="PIRSF500176">
    <property type="entry name" value="L_ASNase"/>
    <property type="match status" value="1"/>
</dbReference>
<evidence type="ECO:0000256" key="3">
    <source>
        <dbReference type="ARBA" id="ARBA00022801"/>
    </source>
</evidence>
<dbReference type="InterPro" id="IPR036152">
    <property type="entry name" value="Asp/glu_Ase-like_sf"/>
</dbReference>
<dbReference type="EC" id="3.5.1.1" evidence="2"/>